<evidence type="ECO:0000313" key="1">
    <source>
        <dbReference type="EMBL" id="MBD2858156.1"/>
    </source>
</evidence>
<dbReference type="NCBIfam" id="TIGR02548">
    <property type="entry name" value="casB_cse2"/>
    <property type="match status" value="1"/>
</dbReference>
<keyword evidence="2" id="KW-1185">Reference proteome</keyword>
<dbReference type="InterPro" id="IPR013382">
    <property type="entry name" value="CRISPR-assoc_prot_Cse2"/>
</dbReference>
<name>A0A927C1N3_9GAMM</name>
<accession>A0A927C1N3</accession>
<dbReference type="Proteomes" id="UP000610558">
    <property type="component" value="Unassembled WGS sequence"/>
</dbReference>
<sequence length="184" mass="20876">MQDNKSTEALAEDKSRDQRFVEIVMERSNNDKGLAARLRRSDNPSMEYQSWELLGWFGVDLEKDYERLPFVTVAAAIAKSKSERNGSLRLGQAIALCYKDGNQDAQAKAKLRRLLACNDLAEACRILRPVLTLINSRVGQPLDYVRLLRQLRFFGYESGQRTKTQWAQEFYGQPVQGGIEEGAA</sequence>
<dbReference type="AlphaFoldDB" id="A0A927C1N3"/>
<comment type="caution">
    <text evidence="1">The sequence shown here is derived from an EMBL/GenBank/DDBJ whole genome shotgun (WGS) entry which is preliminary data.</text>
</comment>
<protein>
    <submittedName>
        <fullName evidence="1">Type I-E CRISPR-associated protein Cse2/CasB</fullName>
    </submittedName>
</protein>
<dbReference type="Pfam" id="PF09485">
    <property type="entry name" value="CRISPR_Cse2"/>
    <property type="match status" value="1"/>
</dbReference>
<dbReference type="Gene3D" id="1.10.520.40">
    <property type="entry name" value="CRISPR-associated protein Cse2"/>
    <property type="match status" value="1"/>
</dbReference>
<dbReference type="InterPro" id="IPR038287">
    <property type="entry name" value="Cse2_sf"/>
</dbReference>
<reference evidence="1" key="1">
    <citation type="submission" date="2020-09" db="EMBL/GenBank/DDBJ databases">
        <authorList>
            <person name="Yoon J.-W."/>
        </authorList>
    </citation>
    <scope>NUCLEOTIDE SEQUENCE</scope>
    <source>
        <strain evidence="1">KMU-158</strain>
    </source>
</reference>
<dbReference type="RefSeq" id="WP_190762618.1">
    <property type="nucleotide sequence ID" value="NZ_JACXLD010000001.1"/>
</dbReference>
<dbReference type="EMBL" id="JACXLD010000001">
    <property type="protein sequence ID" value="MBD2858156.1"/>
    <property type="molecule type" value="Genomic_DNA"/>
</dbReference>
<proteinExistence type="predicted"/>
<evidence type="ECO:0000313" key="2">
    <source>
        <dbReference type="Proteomes" id="UP000610558"/>
    </source>
</evidence>
<organism evidence="1 2">
    <name type="scientific">Spongiibacter pelagi</name>
    <dbReference type="NCBI Taxonomy" id="2760804"/>
    <lineage>
        <taxon>Bacteria</taxon>
        <taxon>Pseudomonadati</taxon>
        <taxon>Pseudomonadota</taxon>
        <taxon>Gammaproteobacteria</taxon>
        <taxon>Cellvibrionales</taxon>
        <taxon>Spongiibacteraceae</taxon>
        <taxon>Spongiibacter</taxon>
    </lineage>
</organism>
<dbReference type="CDD" id="cd09731">
    <property type="entry name" value="Cse2_I-E"/>
    <property type="match status" value="1"/>
</dbReference>
<gene>
    <name evidence="1" type="primary">casB</name>
    <name evidence="1" type="ORF">IB286_03980</name>
</gene>